<name>A0A232ED83_9HYME</name>
<proteinExistence type="inferred from homology"/>
<evidence type="ECO:0000256" key="7">
    <source>
        <dbReference type="ARBA" id="ARBA00023273"/>
    </source>
</evidence>
<dbReference type="Proteomes" id="UP000215335">
    <property type="component" value="Unassembled WGS sequence"/>
</dbReference>
<dbReference type="Gene3D" id="1.20.960.40">
    <property type="match status" value="1"/>
</dbReference>
<evidence type="ECO:0000256" key="1">
    <source>
        <dbReference type="ARBA" id="ARBA00004120"/>
    </source>
</evidence>
<dbReference type="PANTHER" id="PTHR15431:SF4">
    <property type="entry name" value="PROTEIN TONNEAU 1B"/>
    <property type="match status" value="1"/>
</dbReference>
<dbReference type="SMART" id="SM00667">
    <property type="entry name" value="LisH"/>
    <property type="match status" value="1"/>
</dbReference>
<evidence type="ECO:0000256" key="3">
    <source>
        <dbReference type="ARBA" id="ARBA00005385"/>
    </source>
</evidence>
<dbReference type="EMBL" id="NNAY01007487">
    <property type="protein sequence ID" value="OXU16311.1"/>
    <property type="molecule type" value="Genomic_DNA"/>
</dbReference>
<dbReference type="GO" id="GO:0030030">
    <property type="term" value="P:cell projection organization"/>
    <property type="evidence" value="ECO:0007669"/>
    <property type="project" value="UniProtKB-KW"/>
</dbReference>
<protein>
    <recommendedName>
        <fullName evidence="8">FGFR1 oncogene partner (FOP) N-terminal dimerisation domain-containing protein</fullName>
    </recommendedName>
</protein>
<dbReference type="Pfam" id="PF09398">
    <property type="entry name" value="FOP_dimer"/>
    <property type="match status" value="1"/>
</dbReference>
<dbReference type="OrthoDB" id="5970631at2759"/>
<dbReference type="PANTHER" id="PTHR15431">
    <property type="entry name" value="FGFR1 ONCOGENE PARTNER/LISH DOMAIN-CONTAINING PROTEIN"/>
    <property type="match status" value="1"/>
</dbReference>
<dbReference type="GO" id="GO:0005813">
    <property type="term" value="C:centrosome"/>
    <property type="evidence" value="ECO:0007669"/>
    <property type="project" value="UniProtKB-SubCell"/>
</dbReference>
<comment type="subcellular location">
    <subcellularLocation>
        <location evidence="1">Cytoplasm</location>
        <location evidence="1">Cytoskeleton</location>
        <location evidence="1">Cilium basal body</location>
    </subcellularLocation>
    <subcellularLocation>
        <location evidence="2">Cytoplasm</location>
        <location evidence="2">Cytoskeleton</location>
        <location evidence="2">Microtubule organizing center</location>
        <location evidence="2">Centrosome</location>
    </subcellularLocation>
</comment>
<evidence type="ECO:0000256" key="2">
    <source>
        <dbReference type="ARBA" id="ARBA00004300"/>
    </source>
</evidence>
<dbReference type="PROSITE" id="PS50896">
    <property type="entry name" value="LISH"/>
    <property type="match status" value="1"/>
</dbReference>
<evidence type="ECO:0000313" key="10">
    <source>
        <dbReference type="Proteomes" id="UP000215335"/>
    </source>
</evidence>
<dbReference type="InterPro" id="IPR006594">
    <property type="entry name" value="LisH"/>
</dbReference>
<sequence>MATGKDLIDAIRTSLEADGELGQIKAEMRTKVMKLLEGSHRSSRPKLPKSPQEVLILNELVREYLDWMGYKYTSTVLVSECELSKQPLDRSFITKDLGTVETEKTKELPLLFCLVETFKELKGA</sequence>
<feature type="domain" description="FGFR1 oncogene partner (FOP) N-terminal dimerisation" evidence="8">
    <location>
        <begin position="55"/>
        <end position="116"/>
    </location>
</feature>
<evidence type="ECO:0000313" key="9">
    <source>
        <dbReference type="EMBL" id="OXU16311.1"/>
    </source>
</evidence>
<comment type="similarity">
    <text evidence="3">Belongs to the CEP43 family.</text>
</comment>
<dbReference type="STRING" id="543379.A0A232ED83"/>
<comment type="caution">
    <text evidence="9">The sequence shown here is derived from an EMBL/GenBank/DDBJ whole genome shotgun (WGS) entry which is preliminary data.</text>
</comment>
<keyword evidence="7" id="KW-0966">Cell projection</keyword>
<organism evidence="9 10">
    <name type="scientific">Trichomalopsis sarcophagae</name>
    <dbReference type="NCBI Taxonomy" id="543379"/>
    <lineage>
        <taxon>Eukaryota</taxon>
        <taxon>Metazoa</taxon>
        <taxon>Ecdysozoa</taxon>
        <taxon>Arthropoda</taxon>
        <taxon>Hexapoda</taxon>
        <taxon>Insecta</taxon>
        <taxon>Pterygota</taxon>
        <taxon>Neoptera</taxon>
        <taxon>Endopterygota</taxon>
        <taxon>Hymenoptera</taxon>
        <taxon>Apocrita</taxon>
        <taxon>Proctotrupomorpha</taxon>
        <taxon>Chalcidoidea</taxon>
        <taxon>Pteromalidae</taxon>
        <taxon>Pteromalinae</taxon>
        <taxon>Trichomalopsis</taxon>
    </lineage>
</organism>
<keyword evidence="6" id="KW-0206">Cytoskeleton</keyword>
<dbReference type="InterPro" id="IPR018993">
    <property type="entry name" value="FOP_dimerisation-dom_N"/>
</dbReference>
<keyword evidence="10" id="KW-1185">Reference proteome</keyword>
<evidence type="ECO:0000256" key="4">
    <source>
        <dbReference type="ARBA" id="ARBA00022490"/>
    </source>
</evidence>
<gene>
    <name evidence="9" type="ORF">TSAR_005797</name>
</gene>
<evidence type="ECO:0000259" key="8">
    <source>
        <dbReference type="Pfam" id="PF09398"/>
    </source>
</evidence>
<accession>A0A232ED83</accession>
<dbReference type="GO" id="GO:0034453">
    <property type="term" value="P:microtubule anchoring"/>
    <property type="evidence" value="ECO:0007669"/>
    <property type="project" value="InterPro"/>
</dbReference>
<dbReference type="AlphaFoldDB" id="A0A232ED83"/>
<evidence type="ECO:0000256" key="5">
    <source>
        <dbReference type="ARBA" id="ARBA00022794"/>
    </source>
</evidence>
<keyword evidence="5" id="KW-0970">Cilium biogenesis/degradation</keyword>
<reference evidence="9 10" key="1">
    <citation type="journal article" date="2017" name="Curr. Biol.">
        <title>The Evolution of Venom by Co-option of Single-Copy Genes.</title>
        <authorList>
            <person name="Martinson E.O."/>
            <person name="Mrinalini"/>
            <person name="Kelkar Y.D."/>
            <person name="Chang C.H."/>
            <person name="Werren J.H."/>
        </authorList>
    </citation>
    <scope>NUCLEOTIDE SEQUENCE [LARGE SCALE GENOMIC DNA]</scope>
    <source>
        <strain evidence="9 10">Alberta</strain>
        <tissue evidence="9">Whole body</tissue>
    </source>
</reference>
<keyword evidence="4" id="KW-0963">Cytoplasm</keyword>
<evidence type="ECO:0000256" key="6">
    <source>
        <dbReference type="ARBA" id="ARBA00023212"/>
    </source>
</evidence>